<gene>
    <name evidence="1" type="ORF">CSCA_0512</name>
</gene>
<dbReference type="Proteomes" id="UP000033115">
    <property type="component" value="Chromosome"/>
</dbReference>
<dbReference type="InterPro" id="IPR047111">
    <property type="entry name" value="YbaP-like"/>
</dbReference>
<dbReference type="KEGG" id="csq:CSCA_0512"/>
<sequence length="308" mass="35530">MSSYTFINIKKLKLRPLLNKVNKLKNKKVYDGIFYKLENKKCYFYIGGSIHLGNNKKVCFNSAVEEAYMNSTKLAVELDITKFKNKIDYFKCLANPPTMRIPTNNENFEPEFLQNENSFKYKKLCKELGLNFEKCSKYPPKTFYFILHQRLMKKYGYKSIYGIDLMFINRAKHDKKEVVSLETSCIQINALIAAANMSPECLGNSSIKNLKDLETSMKLLSKMHNAVFEGDALTLVNDIFTYKPLNESDKNNLNTLLFERNENMANKIESLINSQEVYFVIVGASHVIGKGGLLKLFKDKGYKISRLK</sequence>
<name>A0A0E3JX00_CLOSL</name>
<dbReference type="InterPro" id="IPR002816">
    <property type="entry name" value="TraB/PrgY/GumN_fam"/>
</dbReference>
<protein>
    <recommendedName>
        <fullName evidence="3">GumN family protein</fullName>
    </recommendedName>
</protein>
<evidence type="ECO:0000313" key="2">
    <source>
        <dbReference type="Proteomes" id="UP000033115"/>
    </source>
</evidence>
<keyword evidence="2" id="KW-1185">Reference proteome</keyword>
<organism evidence="1 2">
    <name type="scientific">Clostridium scatologenes</name>
    <dbReference type="NCBI Taxonomy" id="1548"/>
    <lineage>
        <taxon>Bacteria</taxon>
        <taxon>Bacillati</taxon>
        <taxon>Bacillota</taxon>
        <taxon>Clostridia</taxon>
        <taxon>Eubacteriales</taxon>
        <taxon>Clostridiaceae</taxon>
        <taxon>Clostridium</taxon>
    </lineage>
</organism>
<dbReference type="PANTHER" id="PTHR40590">
    <property type="entry name" value="CYTOPLASMIC PROTEIN-RELATED"/>
    <property type="match status" value="1"/>
</dbReference>
<accession>A0A0E3JX00</accession>
<dbReference type="RefSeq" id="WP_029161302.1">
    <property type="nucleotide sequence ID" value="NZ_CP009933.1"/>
</dbReference>
<reference evidence="1 2" key="1">
    <citation type="journal article" date="2015" name="J. Biotechnol.">
        <title>Complete genome sequence of a malodorant-producing acetogen, Clostridium scatologenes ATCC 25775(T).</title>
        <authorList>
            <person name="Zhu Z."/>
            <person name="Guo T."/>
            <person name="Zheng H."/>
            <person name="Song T."/>
            <person name="Ouyang P."/>
            <person name="Xie J."/>
        </authorList>
    </citation>
    <scope>NUCLEOTIDE SEQUENCE [LARGE SCALE GENOMIC DNA]</scope>
    <source>
        <strain evidence="1 2">ATCC 25775</strain>
    </source>
</reference>
<dbReference type="HOGENOM" id="CLU_057525_2_1_9"/>
<dbReference type="EMBL" id="CP009933">
    <property type="protein sequence ID" value="AKA67637.1"/>
    <property type="molecule type" value="Genomic_DNA"/>
</dbReference>
<proteinExistence type="predicted"/>
<dbReference type="Pfam" id="PF01963">
    <property type="entry name" value="TraB_PrgY_gumN"/>
    <property type="match status" value="1"/>
</dbReference>
<dbReference type="AlphaFoldDB" id="A0A0E3JX00"/>
<evidence type="ECO:0008006" key="3">
    <source>
        <dbReference type="Google" id="ProtNLM"/>
    </source>
</evidence>
<dbReference type="PANTHER" id="PTHR40590:SF1">
    <property type="entry name" value="CYTOPLASMIC PROTEIN"/>
    <property type="match status" value="1"/>
</dbReference>
<dbReference type="CDD" id="cd14789">
    <property type="entry name" value="Tiki"/>
    <property type="match status" value="1"/>
</dbReference>
<evidence type="ECO:0000313" key="1">
    <source>
        <dbReference type="EMBL" id="AKA67637.1"/>
    </source>
</evidence>